<dbReference type="GO" id="GO:0030992">
    <property type="term" value="C:intraciliary transport particle B"/>
    <property type="evidence" value="ECO:0007669"/>
    <property type="project" value="InterPro"/>
</dbReference>
<dbReference type="InterPro" id="IPR043016">
    <property type="entry name" value="IFT81_N_sf"/>
</dbReference>
<dbReference type="PANTHER" id="PTHR15614">
    <property type="entry name" value="INTRAFLAGELLAR TRANSPORT PROTEIN 81 HOMOLOG"/>
    <property type="match status" value="1"/>
</dbReference>
<organism evidence="10 11">
    <name type="scientific">Pseudocohnilembus persalinus</name>
    <name type="common">Ciliate</name>
    <dbReference type="NCBI Taxonomy" id="266149"/>
    <lineage>
        <taxon>Eukaryota</taxon>
        <taxon>Sar</taxon>
        <taxon>Alveolata</taxon>
        <taxon>Ciliophora</taxon>
        <taxon>Intramacronucleata</taxon>
        <taxon>Oligohymenophorea</taxon>
        <taxon>Scuticociliatia</taxon>
        <taxon>Philasterida</taxon>
        <taxon>Pseudocohnilembidae</taxon>
        <taxon>Pseudocohnilembus</taxon>
    </lineage>
</organism>
<evidence type="ECO:0000256" key="7">
    <source>
        <dbReference type="SAM" id="Coils"/>
    </source>
</evidence>
<feature type="compositionally biased region" description="Polar residues" evidence="8">
    <location>
        <begin position="1"/>
        <end position="10"/>
    </location>
</feature>
<dbReference type="Pfam" id="PF18383">
    <property type="entry name" value="IFT81_CH"/>
    <property type="match status" value="1"/>
</dbReference>
<evidence type="ECO:0000256" key="6">
    <source>
        <dbReference type="ARBA" id="ARBA00043983"/>
    </source>
</evidence>
<dbReference type="Proteomes" id="UP000054937">
    <property type="component" value="Unassembled WGS sequence"/>
</dbReference>
<keyword evidence="3 7" id="KW-0175">Coiled coil</keyword>
<comment type="similarity">
    <text evidence="6">Belongs to the IFT81 family.</text>
</comment>
<comment type="subcellular location">
    <subcellularLocation>
        <location evidence="1">Cell projection</location>
        <location evidence="1">Cilium</location>
    </subcellularLocation>
</comment>
<keyword evidence="11" id="KW-1185">Reference proteome</keyword>
<dbReference type="AlphaFoldDB" id="A0A0V0R1P3"/>
<accession>A0A0V0R1P3</accession>
<evidence type="ECO:0000259" key="9">
    <source>
        <dbReference type="Pfam" id="PF18383"/>
    </source>
</evidence>
<evidence type="ECO:0000256" key="3">
    <source>
        <dbReference type="ARBA" id="ARBA00023054"/>
    </source>
</evidence>
<dbReference type="Gene3D" id="1.10.418.70">
    <property type="entry name" value="Intraflagellar transport protein 81, N-terminal domain"/>
    <property type="match status" value="1"/>
</dbReference>
<feature type="region of interest" description="Disordered" evidence="8">
    <location>
        <begin position="1"/>
        <end position="23"/>
    </location>
</feature>
<feature type="coiled-coil region" evidence="7">
    <location>
        <begin position="172"/>
        <end position="267"/>
    </location>
</feature>
<proteinExistence type="inferred from homology"/>
<dbReference type="GO" id="GO:0036064">
    <property type="term" value="C:ciliary basal body"/>
    <property type="evidence" value="ECO:0007669"/>
    <property type="project" value="TreeGrafter"/>
</dbReference>
<dbReference type="InParanoid" id="A0A0V0R1P3"/>
<keyword evidence="4" id="KW-0969">Cilium</keyword>
<evidence type="ECO:0000313" key="10">
    <source>
        <dbReference type="EMBL" id="KRX08285.1"/>
    </source>
</evidence>
<evidence type="ECO:0000256" key="2">
    <source>
        <dbReference type="ARBA" id="ARBA00022794"/>
    </source>
</evidence>
<evidence type="ECO:0000256" key="1">
    <source>
        <dbReference type="ARBA" id="ARBA00004138"/>
    </source>
</evidence>
<dbReference type="PANTHER" id="PTHR15614:SF2">
    <property type="entry name" value="INTRAFLAGELLAR TRANSPORT PROTEIN 81 HOMOLOG"/>
    <property type="match status" value="1"/>
</dbReference>
<keyword evidence="5" id="KW-0966">Cell projection</keyword>
<dbReference type="OMA" id="WILTHME"/>
<feature type="coiled-coil region" evidence="7">
    <location>
        <begin position="518"/>
        <end position="671"/>
    </location>
</feature>
<evidence type="ECO:0000313" key="11">
    <source>
        <dbReference type="Proteomes" id="UP000054937"/>
    </source>
</evidence>
<reference evidence="10 11" key="1">
    <citation type="journal article" date="2015" name="Sci. Rep.">
        <title>Genome of the facultative scuticociliatosis pathogen Pseudocohnilembus persalinus provides insight into its virulence through horizontal gene transfer.</title>
        <authorList>
            <person name="Xiong J."/>
            <person name="Wang G."/>
            <person name="Cheng J."/>
            <person name="Tian M."/>
            <person name="Pan X."/>
            <person name="Warren A."/>
            <person name="Jiang C."/>
            <person name="Yuan D."/>
            <person name="Miao W."/>
        </authorList>
    </citation>
    <scope>NUCLEOTIDE SEQUENCE [LARGE SCALE GENOMIC DNA]</scope>
    <source>
        <strain evidence="10">36N120E</strain>
    </source>
</reference>
<evidence type="ECO:0000256" key="4">
    <source>
        <dbReference type="ARBA" id="ARBA00023069"/>
    </source>
</evidence>
<gene>
    <name evidence="10" type="ORF">PPERSA_01746</name>
</gene>
<dbReference type="GO" id="GO:0060271">
    <property type="term" value="P:cilium assembly"/>
    <property type="evidence" value="ECO:0007669"/>
    <property type="project" value="InterPro"/>
</dbReference>
<dbReference type="GO" id="GO:0015631">
    <property type="term" value="F:tubulin binding"/>
    <property type="evidence" value="ECO:0007669"/>
    <property type="project" value="InterPro"/>
</dbReference>
<feature type="coiled-coil region" evidence="7">
    <location>
        <begin position="391"/>
        <end position="487"/>
    </location>
</feature>
<evidence type="ECO:0000256" key="5">
    <source>
        <dbReference type="ARBA" id="ARBA00023273"/>
    </source>
</evidence>
<dbReference type="GO" id="GO:0042073">
    <property type="term" value="P:intraciliary transport"/>
    <property type="evidence" value="ECO:0007669"/>
    <property type="project" value="InterPro"/>
</dbReference>
<name>A0A0V0R1P3_PSEPJ</name>
<evidence type="ECO:0000256" key="8">
    <source>
        <dbReference type="SAM" id="MobiDB-lite"/>
    </source>
</evidence>
<sequence>MYGQQDQYGQRGTYEEQQKQQQQQNNLLNVPVKTVIGTDEIREMVRILNDKPFNENLTLVSFDELSNQELLDLLNKILSELDSSFKDIKSKPQDMIIYEVVSFIKVLNYPVPQNPPQDSNWQNGLFNSEKRIIYPVMYYLLSRFSELKKRAYLAKYLVPYQLMEGIPLDEEIKKLMDQYKDLQAEFQVNHKELEAAEKDSMNPEELKKEIIQLQSEREQLLSKINQFKGKNTNNPQFQALLDVTNSLRREQEEEARIQDKLRQQRAHLEWTDQQLLASQQRLFDAKKSVAPENTPEQMLMSLRAEVKKNRELQNERLAIEINEKSKKLQNLEKLLSDPPVTQNELQQWENQLINLRRNVNIMEDKLGKQANPDSDKLSIYKKQAQLVSKKKEKIIEEQKRADNEMTQLDKEVKEKQQKLEKERGPGFSNDEFKNFVEQLKVKHTKYKKLNKDLADLKAEVALLSRTEDILKDKKQEYQVLLEKAEKDKGVTGAYQASQRIQQLSEQQQLTNEEKGKTLEEISKLVQEIKKILDQKKATLQPQIKELKDQREQFKNIESEHKEKKANYDKVMVGAETEISQLESEVKKLKEEVEKEDKRQRELKEDTSRIDEKARRLQEEAHYQKGTKKLSSEHQTYVSQFEADAAQLEEEVQKLRQQREVIKDNYQLHQRQIKMFGDLKVLLQAKLQTAKSGGQGNSNVSYRNQSGGNVNRLVIDN</sequence>
<dbReference type="OrthoDB" id="276029at2759"/>
<keyword evidence="2" id="KW-0970">Cilium biogenesis/degradation</keyword>
<dbReference type="InterPro" id="IPR041146">
    <property type="entry name" value="IFT81_CH"/>
</dbReference>
<dbReference type="EMBL" id="LDAU01000066">
    <property type="protein sequence ID" value="KRX08285.1"/>
    <property type="molecule type" value="Genomic_DNA"/>
</dbReference>
<feature type="coiled-coil region" evidence="7">
    <location>
        <begin position="314"/>
        <end position="365"/>
    </location>
</feature>
<feature type="domain" description="IFT81 calponin homology" evidence="9">
    <location>
        <begin position="39"/>
        <end position="159"/>
    </location>
</feature>
<dbReference type="InterPro" id="IPR029600">
    <property type="entry name" value="IFT81"/>
</dbReference>
<protein>
    <recommendedName>
        <fullName evidence="9">IFT81 calponin homology domain-containing protein</fullName>
    </recommendedName>
</protein>
<comment type="caution">
    <text evidence="10">The sequence shown here is derived from an EMBL/GenBank/DDBJ whole genome shotgun (WGS) entry which is preliminary data.</text>
</comment>